<name>A0A392SUD3_9FABA</name>
<protein>
    <submittedName>
        <fullName evidence="2">Uncharacterized protein</fullName>
    </submittedName>
</protein>
<proteinExistence type="predicted"/>
<sequence>MTLNMKSQLHIHISTMVWLREGTKQYLTWLSGSSLSKPVMSSTEDEDSDSDCNVETDTEAYAEASETGSPNVEANVET</sequence>
<dbReference type="EMBL" id="LXQA010441511">
    <property type="protein sequence ID" value="MCI52062.1"/>
    <property type="molecule type" value="Genomic_DNA"/>
</dbReference>
<feature type="compositionally biased region" description="Acidic residues" evidence="1">
    <location>
        <begin position="43"/>
        <end position="60"/>
    </location>
</feature>
<dbReference type="Proteomes" id="UP000265520">
    <property type="component" value="Unassembled WGS sequence"/>
</dbReference>
<comment type="caution">
    <text evidence="2">The sequence shown here is derived from an EMBL/GenBank/DDBJ whole genome shotgun (WGS) entry which is preliminary data.</text>
</comment>
<feature type="region of interest" description="Disordered" evidence="1">
    <location>
        <begin position="35"/>
        <end position="78"/>
    </location>
</feature>
<dbReference type="AlphaFoldDB" id="A0A392SUD3"/>
<feature type="non-terminal residue" evidence="2">
    <location>
        <position position="78"/>
    </location>
</feature>
<feature type="compositionally biased region" description="Polar residues" evidence="1">
    <location>
        <begin position="66"/>
        <end position="78"/>
    </location>
</feature>
<evidence type="ECO:0000313" key="3">
    <source>
        <dbReference type="Proteomes" id="UP000265520"/>
    </source>
</evidence>
<evidence type="ECO:0000256" key="1">
    <source>
        <dbReference type="SAM" id="MobiDB-lite"/>
    </source>
</evidence>
<organism evidence="2 3">
    <name type="scientific">Trifolium medium</name>
    <dbReference type="NCBI Taxonomy" id="97028"/>
    <lineage>
        <taxon>Eukaryota</taxon>
        <taxon>Viridiplantae</taxon>
        <taxon>Streptophyta</taxon>
        <taxon>Embryophyta</taxon>
        <taxon>Tracheophyta</taxon>
        <taxon>Spermatophyta</taxon>
        <taxon>Magnoliopsida</taxon>
        <taxon>eudicotyledons</taxon>
        <taxon>Gunneridae</taxon>
        <taxon>Pentapetalae</taxon>
        <taxon>rosids</taxon>
        <taxon>fabids</taxon>
        <taxon>Fabales</taxon>
        <taxon>Fabaceae</taxon>
        <taxon>Papilionoideae</taxon>
        <taxon>50 kb inversion clade</taxon>
        <taxon>NPAAA clade</taxon>
        <taxon>Hologalegina</taxon>
        <taxon>IRL clade</taxon>
        <taxon>Trifolieae</taxon>
        <taxon>Trifolium</taxon>
    </lineage>
</organism>
<accession>A0A392SUD3</accession>
<reference evidence="2 3" key="1">
    <citation type="journal article" date="2018" name="Front. Plant Sci.">
        <title>Red Clover (Trifolium pratense) and Zigzag Clover (T. medium) - A Picture of Genomic Similarities and Differences.</title>
        <authorList>
            <person name="Dluhosova J."/>
            <person name="Istvanek J."/>
            <person name="Nedelnik J."/>
            <person name="Repkova J."/>
        </authorList>
    </citation>
    <scope>NUCLEOTIDE SEQUENCE [LARGE SCALE GENOMIC DNA]</scope>
    <source>
        <strain evidence="3">cv. 10/8</strain>
        <tissue evidence="2">Leaf</tissue>
    </source>
</reference>
<keyword evidence="3" id="KW-1185">Reference proteome</keyword>
<evidence type="ECO:0000313" key="2">
    <source>
        <dbReference type="EMBL" id="MCI52062.1"/>
    </source>
</evidence>